<protein>
    <submittedName>
        <fullName evidence="3">Uncharacterized protein</fullName>
    </submittedName>
</protein>
<accession>U6N2A5</accession>
<sequence length="230" mass="24919">MFDISLALSIFFLAGRVTGAESALNSRGEATVASEETVLTMKDVSVADSYAQPWIGVARRQIVAGYLVIAAAAAMALIYTIISCFKFINKRGAKAGIGHMLRRLADEAADQCSVSHLRVVHDDPRSRSDLSAVVICDNMCYMGREDGVSEELGGVGVNRVSLWEKSTRAVGQRHRRQTVTLRGVDAGREDGVSEELGGVGVNRVSLWEKSTRAVGQRHRRQTVTLRGVDA</sequence>
<name>U6N2A5_9EIME</name>
<evidence type="ECO:0000313" key="3">
    <source>
        <dbReference type="EMBL" id="CDJ70583.1"/>
    </source>
</evidence>
<reference evidence="3" key="2">
    <citation type="submission" date="2013-10" db="EMBL/GenBank/DDBJ databases">
        <authorList>
            <person name="Aslett M."/>
        </authorList>
    </citation>
    <scope>NUCLEOTIDE SEQUENCE [LARGE SCALE GENOMIC DNA]</scope>
    <source>
        <strain evidence="3">Houghton</strain>
    </source>
</reference>
<feature type="non-terminal residue" evidence="3">
    <location>
        <position position="230"/>
    </location>
</feature>
<feature type="chain" id="PRO_5004677342" evidence="2">
    <location>
        <begin position="20"/>
        <end position="230"/>
    </location>
</feature>
<gene>
    <name evidence="3" type="ORF">ENH_00085660</name>
</gene>
<dbReference type="RefSeq" id="XP_013439049.1">
    <property type="nucleotide sequence ID" value="XM_013583595.1"/>
</dbReference>
<organism evidence="3 4">
    <name type="scientific">Eimeria necatrix</name>
    <dbReference type="NCBI Taxonomy" id="51315"/>
    <lineage>
        <taxon>Eukaryota</taxon>
        <taxon>Sar</taxon>
        <taxon>Alveolata</taxon>
        <taxon>Apicomplexa</taxon>
        <taxon>Conoidasida</taxon>
        <taxon>Coccidia</taxon>
        <taxon>Eucoccidiorida</taxon>
        <taxon>Eimeriorina</taxon>
        <taxon>Eimeriidae</taxon>
        <taxon>Eimeria</taxon>
    </lineage>
</organism>
<keyword evidence="1" id="KW-1133">Transmembrane helix</keyword>
<proteinExistence type="predicted"/>
<evidence type="ECO:0000313" key="4">
    <source>
        <dbReference type="Proteomes" id="UP000030754"/>
    </source>
</evidence>
<keyword evidence="2" id="KW-0732">Signal</keyword>
<keyword evidence="4" id="KW-1185">Reference proteome</keyword>
<dbReference type="VEuPathDB" id="ToxoDB:ENH_00085660"/>
<dbReference type="GeneID" id="25478693"/>
<dbReference type="OrthoDB" id="10480179at2759"/>
<evidence type="ECO:0000256" key="2">
    <source>
        <dbReference type="SAM" id="SignalP"/>
    </source>
</evidence>
<dbReference type="Proteomes" id="UP000030754">
    <property type="component" value="Unassembled WGS sequence"/>
</dbReference>
<keyword evidence="1" id="KW-0812">Transmembrane</keyword>
<feature type="transmembrane region" description="Helical" evidence="1">
    <location>
        <begin position="63"/>
        <end position="85"/>
    </location>
</feature>
<reference evidence="3" key="1">
    <citation type="submission" date="2013-10" db="EMBL/GenBank/DDBJ databases">
        <title>Genomic analysis of the causative agents of coccidiosis in chickens.</title>
        <authorList>
            <person name="Reid A.J."/>
            <person name="Blake D."/>
            <person name="Billington K."/>
            <person name="Browne H."/>
            <person name="Dunn M."/>
            <person name="Hung S."/>
            <person name="Kawahara F."/>
            <person name="Miranda-Saavedra D."/>
            <person name="Mourier T."/>
            <person name="Nagra H."/>
            <person name="Otto T.D."/>
            <person name="Rawlings N."/>
            <person name="Sanchez A."/>
            <person name="Sanders M."/>
            <person name="Subramaniam C."/>
            <person name="Tay Y."/>
            <person name="Dear P."/>
            <person name="Doerig C."/>
            <person name="Gruber A."/>
            <person name="Parkinson J."/>
            <person name="Shirley M."/>
            <person name="Wan K.L."/>
            <person name="Berriman M."/>
            <person name="Tomley F."/>
            <person name="Pain A."/>
        </authorList>
    </citation>
    <scope>NUCLEOTIDE SEQUENCE [LARGE SCALE GENOMIC DNA]</scope>
    <source>
        <strain evidence="3">Houghton</strain>
    </source>
</reference>
<dbReference type="EMBL" id="HG726016">
    <property type="protein sequence ID" value="CDJ70583.1"/>
    <property type="molecule type" value="Genomic_DNA"/>
</dbReference>
<keyword evidence="1" id="KW-0472">Membrane</keyword>
<feature type="signal peptide" evidence="2">
    <location>
        <begin position="1"/>
        <end position="19"/>
    </location>
</feature>
<evidence type="ECO:0000256" key="1">
    <source>
        <dbReference type="SAM" id="Phobius"/>
    </source>
</evidence>
<dbReference type="AlphaFoldDB" id="U6N2A5"/>